<organism evidence="6 7">
    <name type="scientific">Winogradskyella aurantia</name>
    <dbReference type="NCBI Taxonomy" id="1915063"/>
    <lineage>
        <taxon>Bacteria</taxon>
        <taxon>Pseudomonadati</taxon>
        <taxon>Bacteroidota</taxon>
        <taxon>Flavobacteriia</taxon>
        <taxon>Flavobacteriales</taxon>
        <taxon>Flavobacteriaceae</taxon>
        <taxon>Winogradskyella</taxon>
    </lineage>
</organism>
<dbReference type="PANTHER" id="PTHR10146:SF14">
    <property type="entry name" value="PYRIDOXAL PHOSPHATE HOMEOSTASIS PROTEIN"/>
    <property type="match status" value="1"/>
</dbReference>
<protein>
    <recommendedName>
        <fullName evidence="2">Pyridoxal phosphate homeostasis protein</fullName>
        <shortName evidence="2">PLP homeostasis protein</shortName>
    </recommendedName>
</protein>
<dbReference type="Pfam" id="PF01168">
    <property type="entry name" value="Ala_racemase_N"/>
    <property type="match status" value="1"/>
</dbReference>
<dbReference type="CDD" id="cd00635">
    <property type="entry name" value="PLPDE_III_YBL036c_like"/>
    <property type="match status" value="1"/>
</dbReference>
<dbReference type="InterPro" id="IPR029066">
    <property type="entry name" value="PLP-binding_barrel"/>
</dbReference>
<dbReference type="FunFam" id="3.20.20.10:FF:000018">
    <property type="entry name" value="Pyridoxal phosphate homeostasis protein"/>
    <property type="match status" value="1"/>
</dbReference>
<evidence type="ECO:0000313" key="6">
    <source>
        <dbReference type="EMBL" id="OZV66594.1"/>
    </source>
</evidence>
<evidence type="ECO:0000256" key="1">
    <source>
        <dbReference type="ARBA" id="ARBA00022898"/>
    </source>
</evidence>
<evidence type="ECO:0000313" key="7">
    <source>
        <dbReference type="Proteomes" id="UP000216840"/>
    </source>
</evidence>
<feature type="domain" description="Alanine racemase N-terminal" evidence="5">
    <location>
        <begin position="2"/>
        <end position="219"/>
    </location>
</feature>
<evidence type="ECO:0000256" key="2">
    <source>
        <dbReference type="HAMAP-Rule" id="MF_02087"/>
    </source>
</evidence>
<dbReference type="GO" id="GO:0030170">
    <property type="term" value="F:pyridoxal phosphate binding"/>
    <property type="evidence" value="ECO:0007669"/>
    <property type="project" value="UniProtKB-UniRule"/>
</dbReference>
<sequence>MSIKKNLQQIKSELPKHVTLVAVSKTKPISDLMEAYSSGQRIFGENKIQEMVEKYEQMPKDIQWHMIGHVQRNKVKYMAEFVNLIHGVDSLKLLKEINKQASKHQRTIECLLQIKIAEEDSKFGMSAKDAEALLKSESLKQLSNIKIVGLMGMATFTDDQTQIKSEFDFLKSTFNKLKTFQTENCDLQIISMGMSGDYPLAIDCGSTMIRVGSNIFGARDY</sequence>
<dbReference type="RefSeq" id="WP_094969340.1">
    <property type="nucleotide sequence ID" value="NZ_NGJN01000009.1"/>
</dbReference>
<dbReference type="InterPro" id="IPR001608">
    <property type="entry name" value="Ala_racemase_N"/>
</dbReference>
<dbReference type="Proteomes" id="UP000216840">
    <property type="component" value="Unassembled WGS sequence"/>
</dbReference>
<feature type="modified residue" description="N6-(pyridoxal phosphate)lysine" evidence="2 3">
    <location>
        <position position="25"/>
    </location>
</feature>
<comment type="function">
    <text evidence="2">Pyridoxal 5'-phosphate (PLP)-binding protein, which is involved in PLP homeostasis.</text>
</comment>
<comment type="cofactor">
    <cofactor evidence="3">
        <name>pyridoxal 5'-phosphate</name>
        <dbReference type="ChEBI" id="CHEBI:597326"/>
    </cofactor>
</comment>
<dbReference type="NCBIfam" id="TIGR00044">
    <property type="entry name" value="YggS family pyridoxal phosphate-dependent enzyme"/>
    <property type="match status" value="1"/>
</dbReference>
<dbReference type="OrthoDB" id="9804072at2"/>
<name>A0A265UMP2_9FLAO</name>
<evidence type="ECO:0000256" key="3">
    <source>
        <dbReference type="PIRSR" id="PIRSR004848-1"/>
    </source>
</evidence>
<accession>A0A265UMP2</accession>
<proteinExistence type="inferred from homology"/>
<dbReference type="EMBL" id="NGJN01000009">
    <property type="protein sequence ID" value="OZV66594.1"/>
    <property type="molecule type" value="Genomic_DNA"/>
</dbReference>
<comment type="similarity">
    <text evidence="2 4">Belongs to the pyridoxal phosphate-binding protein YggS/PROSC family.</text>
</comment>
<dbReference type="InterPro" id="IPR011078">
    <property type="entry name" value="PyrdxlP_homeostasis"/>
</dbReference>
<evidence type="ECO:0000256" key="4">
    <source>
        <dbReference type="RuleBase" id="RU004514"/>
    </source>
</evidence>
<gene>
    <name evidence="6" type="ORF">CA834_13960</name>
</gene>
<dbReference type="PIRSF" id="PIRSF004848">
    <property type="entry name" value="YBL036c_PLPDEIII"/>
    <property type="match status" value="1"/>
</dbReference>
<dbReference type="SUPFAM" id="SSF51419">
    <property type="entry name" value="PLP-binding barrel"/>
    <property type="match status" value="1"/>
</dbReference>
<dbReference type="AlphaFoldDB" id="A0A265UMP2"/>
<dbReference type="PANTHER" id="PTHR10146">
    <property type="entry name" value="PROLINE SYNTHETASE CO-TRANSCRIBED BACTERIAL HOMOLOG PROTEIN"/>
    <property type="match status" value="1"/>
</dbReference>
<evidence type="ECO:0000259" key="5">
    <source>
        <dbReference type="Pfam" id="PF01168"/>
    </source>
</evidence>
<dbReference type="Gene3D" id="3.20.20.10">
    <property type="entry name" value="Alanine racemase"/>
    <property type="match status" value="1"/>
</dbReference>
<dbReference type="HAMAP" id="MF_02087">
    <property type="entry name" value="PLP_homeostasis"/>
    <property type="match status" value="1"/>
</dbReference>
<keyword evidence="1 2" id="KW-0663">Pyridoxal phosphate</keyword>
<comment type="caution">
    <text evidence="6">The sequence shown here is derived from an EMBL/GenBank/DDBJ whole genome shotgun (WGS) entry which is preliminary data.</text>
</comment>
<reference evidence="6 7" key="1">
    <citation type="submission" date="2017-05" db="EMBL/GenBank/DDBJ databases">
        <title>The draft genome sequence of Idiomarina salinarum WNB302.</title>
        <authorList>
            <person name="Sun Y."/>
            <person name="Chen B."/>
            <person name="Du Z."/>
        </authorList>
    </citation>
    <scope>NUCLEOTIDE SEQUENCE [LARGE SCALE GENOMIC DNA]</scope>
    <source>
        <strain evidence="6 7">WNB302</strain>
    </source>
</reference>
<keyword evidence="7" id="KW-1185">Reference proteome</keyword>